<sequence>MNHGPAFQALWKRFRAEVRALQDKGYYGDGLWSSGNRLIDSAEVTGKGIEVEDDFPEFLCGGAQKRSRPSALGRKRRARQPRRETVASNKTGRQTAKKRKAGGRVKAQSAFPGEGSLLAEGALDPKEKGVGFRKQAASKRAREERALAVEKRIKALQAAERRTNVLQAGARKASASKVSQGELECEEEDERVNTLRQASTSKSPQRETISELESEEDGDAELEEDELDEDDEGEPVGETDAERRKALIHSGDFEDLLALNAKGWKDFGNDFNFSRHNAKEPLEPIELSSDDEGDDIPVASGSTFVMPSRKKSPHSRKDDSNKAQNNAGFGLGNMVQSEISLRKKESLGMAPVKAGSRVLGGGIPARKTQEEPQWACYMCTLCVH</sequence>
<feature type="region of interest" description="Disordered" evidence="1">
    <location>
        <begin position="60"/>
        <end position="108"/>
    </location>
</feature>
<proteinExistence type="predicted"/>
<feature type="compositionally biased region" description="Acidic residues" evidence="1">
    <location>
        <begin position="210"/>
        <end position="239"/>
    </location>
</feature>
<evidence type="ECO:0000256" key="1">
    <source>
        <dbReference type="SAM" id="MobiDB-lite"/>
    </source>
</evidence>
<feature type="compositionally biased region" description="Polar residues" evidence="1">
    <location>
        <begin position="194"/>
        <end position="203"/>
    </location>
</feature>
<dbReference type="GO" id="GO:0006281">
    <property type="term" value="P:DNA repair"/>
    <property type="evidence" value="ECO:0007669"/>
    <property type="project" value="TreeGrafter"/>
</dbReference>
<dbReference type="GO" id="GO:0005634">
    <property type="term" value="C:nucleus"/>
    <property type="evidence" value="ECO:0007669"/>
    <property type="project" value="TreeGrafter"/>
</dbReference>
<evidence type="ECO:0000313" key="3">
    <source>
        <dbReference type="EMBL" id="KAF7330573.1"/>
    </source>
</evidence>
<dbReference type="Proteomes" id="UP000620124">
    <property type="component" value="Unassembled WGS sequence"/>
</dbReference>
<name>A0A8H6WXM5_9AGAR</name>
<dbReference type="InterPro" id="IPR013536">
    <property type="entry name" value="WLM_dom"/>
</dbReference>
<comment type="caution">
    <text evidence="3">The sequence shown here is derived from an EMBL/GenBank/DDBJ whole genome shotgun (WGS) entry which is preliminary data.</text>
</comment>
<keyword evidence="4" id="KW-1185">Reference proteome</keyword>
<dbReference type="EMBL" id="JACAZI010000033">
    <property type="protein sequence ID" value="KAF7330573.1"/>
    <property type="molecule type" value="Genomic_DNA"/>
</dbReference>
<organism evidence="3 4">
    <name type="scientific">Mycena venus</name>
    <dbReference type="NCBI Taxonomy" id="2733690"/>
    <lineage>
        <taxon>Eukaryota</taxon>
        <taxon>Fungi</taxon>
        <taxon>Dikarya</taxon>
        <taxon>Basidiomycota</taxon>
        <taxon>Agaricomycotina</taxon>
        <taxon>Agaricomycetes</taxon>
        <taxon>Agaricomycetidae</taxon>
        <taxon>Agaricales</taxon>
        <taxon>Marasmiineae</taxon>
        <taxon>Mycenaceae</taxon>
        <taxon>Mycena</taxon>
    </lineage>
</organism>
<dbReference type="GO" id="GO:0008237">
    <property type="term" value="F:metallopeptidase activity"/>
    <property type="evidence" value="ECO:0007669"/>
    <property type="project" value="TreeGrafter"/>
</dbReference>
<protein>
    <recommendedName>
        <fullName evidence="2">WLM domain-containing protein</fullName>
    </recommendedName>
</protein>
<feature type="region of interest" description="Disordered" evidence="1">
    <location>
        <begin position="164"/>
        <end position="245"/>
    </location>
</feature>
<evidence type="ECO:0000313" key="4">
    <source>
        <dbReference type="Proteomes" id="UP000620124"/>
    </source>
</evidence>
<evidence type="ECO:0000259" key="2">
    <source>
        <dbReference type="PROSITE" id="PS51397"/>
    </source>
</evidence>
<dbReference type="PANTHER" id="PTHR46622">
    <property type="entry name" value="DNA-DEPENDENT METALLOPROTEASE WSS1"/>
    <property type="match status" value="1"/>
</dbReference>
<dbReference type="InterPro" id="IPR053000">
    <property type="entry name" value="WSS1-like_metalloprotease"/>
</dbReference>
<gene>
    <name evidence="3" type="ORF">MVEN_02497500</name>
</gene>
<reference evidence="3" key="1">
    <citation type="submission" date="2020-05" db="EMBL/GenBank/DDBJ databases">
        <title>Mycena genomes resolve the evolution of fungal bioluminescence.</title>
        <authorList>
            <person name="Tsai I.J."/>
        </authorList>
    </citation>
    <scope>NUCLEOTIDE SEQUENCE</scope>
    <source>
        <strain evidence="3">CCC161011</strain>
    </source>
</reference>
<accession>A0A8H6WXM5</accession>
<feature type="region of interest" description="Disordered" evidence="1">
    <location>
        <begin position="282"/>
        <end position="329"/>
    </location>
</feature>
<feature type="compositionally biased region" description="Basic residues" evidence="1">
    <location>
        <begin position="65"/>
        <end position="80"/>
    </location>
</feature>
<feature type="domain" description="WLM" evidence="2">
    <location>
        <begin position="1"/>
        <end position="154"/>
    </location>
</feature>
<dbReference type="PROSITE" id="PS51397">
    <property type="entry name" value="WLM"/>
    <property type="match status" value="1"/>
</dbReference>
<dbReference type="PANTHER" id="PTHR46622:SF1">
    <property type="entry name" value="DNA-DEPENDENT METALLOPROTEASE WSS1"/>
    <property type="match status" value="1"/>
</dbReference>
<dbReference type="AlphaFoldDB" id="A0A8H6WXM5"/>
<dbReference type="OrthoDB" id="447842at2759"/>